<dbReference type="GO" id="GO:0019563">
    <property type="term" value="P:glycerol catabolic process"/>
    <property type="evidence" value="ECO:0007669"/>
    <property type="project" value="TreeGrafter"/>
</dbReference>
<dbReference type="InterPro" id="IPR013785">
    <property type="entry name" value="Aldolase_TIM"/>
</dbReference>
<comment type="pathway">
    <text evidence="3">Carbohydrate biosynthesis; gluconeogenesis.</text>
</comment>
<dbReference type="Pfam" id="PF00121">
    <property type="entry name" value="TIM"/>
    <property type="match status" value="1"/>
</dbReference>
<dbReference type="AlphaFoldDB" id="A0A317DBB3"/>
<comment type="catalytic activity">
    <reaction evidence="3">
        <text>D-glyceraldehyde 3-phosphate = dihydroxyacetone phosphate</text>
        <dbReference type="Rhea" id="RHEA:18585"/>
        <dbReference type="ChEBI" id="CHEBI:57642"/>
        <dbReference type="ChEBI" id="CHEBI:59776"/>
        <dbReference type="EC" id="5.3.1.1"/>
    </reaction>
</comment>
<dbReference type="GO" id="GO:0006094">
    <property type="term" value="P:gluconeogenesis"/>
    <property type="evidence" value="ECO:0007669"/>
    <property type="project" value="UniProtKB-UniPathway"/>
</dbReference>
<keyword evidence="3" id="KW-0312">Gluconeogenesis</keyword>
<dbReference type="NCBIfam" id="NF000722">
    <property type="entry name" value="PRK00042.2-1"/>
    <property type="match status" value="1"/>
</dbReference>
<evidence type="ECO:0000256" key="3">
    <source>
        <dbReference type="RuleBase" id="RU363013"/>
    </source>
</evidence>
<name>A0A317DBB3_9ACTN</name>
<dbReference type="SUPFAM" id="SSF51351">
    <property type="entry name" value="Triosephosphate isomerase (TIM)"/>
    <property type="match status" value="1"/>
</dbReference>
<accession>A0A317DBB3</accession>
<dbReference type="GO" id="GO:0004807">
    <property type="term" value="F:triose-phosphate isomerase activity"/>
    <property type="evidence" value="ECO:0007669"/>
    <property type="project" value="UniProtKB-EC"/>
</dbReference>
<dbReference type="OrthoDB" id="9809429at2"/>
<dbReference type="GO" id="GO:0005829">
    <property type="term" value="C:cytosol"/>
    <property type="evidence" value="ECO:0007669"/>
    <property type="project" value="TreeGrafter"/>
</dbReference>
<dbReference type="PANTHER" id="PTHR21139">
    <property type="entry name" value="TRIOSEPHOSPHATE ISOMERASE"/>
    <property type="match status" value="1"/>
</dbReference>
<comment type="similarity">
    <text evidence="1 3">Belongs to the triosephosphate isomerase family.</text>
</comment>
<evidence type="ECO:0000256" key="2">
    <source>
        <dbReference type="ARBA" id="ARBA00023235"/>
    </source>
</evidence>
<keyword evidence="2 3" id="KW-0413">Isomerase</keyword>
<dbReference type="GO" id="GO:0046166">
    <property type="term" value="P:glyceraldehyde-3-phosphate biosynthetic process"/>
    <property type="evidence" value="ECO:0007669"/>
    <property type="project" value="TreeGrafter"/>
</dbReference>
<dbReference type="InterPro" id="IPR000652">
    <property type="entry name" value="Triosephosphate_isomerase"/>
</dbReference>
<dbReference type="RefSeq" id="WP_109804099.1">
    <property type="nucleotide sequence ID" value="NZ_QGKS01000310.1"/>
</dbReference>
<dbReference type="EC" id="5.3.1.1" evidence="3"/>
<dbReference type="CDD" id="cd00311">
    <property type="entry name" value="TIM"/>
    <property type="match status" value="1"/>
</dbReference>
<dbReference type="InterPro" id="IPR035990">
    <property type="entry name" value="TIM_sf"/>
</dbReference>
<comment type="caution">
    <text evidence="4">The sequence shown here is derived from an EMBL/GenBank/DDBJ whole genome shotgun (WGS) entry which is preliminary data.</text>
</comment>
<evidence type="ECO:0000313" key="5">
    <source>
        <dbReference type="Proteomes" id="UP000246050"/>
    </source>
</evidence>
<comment type="subcellular location">
    <subcellularLocation>
        <location evidence="3">Cytoplasm</location>
    </subcellularLocation>
</comment>
<evidence type="ECO:0000256" key="1">
    <source>
        <dbReference type="ARBA" id="ARBA00007422"/>
    </source>
</evidence>
<evidence type="ECO:0000313" key="4">
    <source>
        <dbReference type="EMBL" id="PWR11754.1"/>
    </source>
</evidence>
<keyword evidence="3" id="KW-0963">Cytoplasm</keyword>
<dbReference type="GO" id="GO:0006096">
    <property type="term" value="P:glycolytic process"/>
    <property type="evidence" value="ECO:0007669"/>
    <property type="project" value="UniProtKB-UniPathway"/>
</dbReference>
<protein>
    <recommendedName>
        <fullName evidence="3">Triosephosphate isomerase</fullName>
        <ecNumber evidence="3">5.3.1.1</ecNumber>
    </recommendedName>
</protein>
<organism evidence="4 5">
    <name type="scientific">Micromonospora sicca</name>
    <dbReference type="NCBI Taxonomy" id="2202420"/>
    <lineage>
        <taxon>Bacteria</taxon>
        <taxon>Bacillati</taxon>
        <taxon>Actinomycetota</taxon>
        <taxon>Actinomycetes</taxon>
        <taxon>Micromonosporales</taxon>
        <taxon>Micromonosporaceae</taxon>
        <taxon>Micromonospora</taxon>
    </lineage>
</organism>
<dbReference type="UniPathway" id="UPA00109">
    <property type="reaction ID" value="UER00189"/>
</dbReference>
<proteinExistence type="inferred from homology"/>
<reference evidence="4 5" key="1">
    <citation type="submission" date="2018-05" db="EMBL/GenBank/DDBJ databases">
        <title>Micromonosporas from Atacama Desert.</title>
        <authorList>
            <person name="Carro L."/>
            <person name="Golinska P."/>
            <person name="Klenk H.-P."/>
            <person name="Goodfellow M."/>
        </authorList>
    </citation>
    <scope>NUCLEOTIDE SEQUENCE [LARGE SCALE GENOMIC DNA]</scope>
    <source>
        <strain evidence="4 5">4G51</strain>
    </source>
</reference>
<comment type="subunit">
    <text evidence="3">Homodimer.</text>
</comment>
<dbReference type="EMBL" id="QGKS01000310">
    <property type="protein sequence ID" value="PWR11754.1"/>
    <property type="molecule type" value="Genomic_DNA"/>
</dbReference>
<dbReference type="PROSITE" id="PS51440">
    <property type="entry name" value="TIM_2"/>
    <property type="match status" value="1"/>
</dbReference>
<sequence length="261" mass="27470">MVLWVGTSWKMNKTRAEAVSFATRLRDAAAGGGWPGVQPFVVPPATAISVVRDALGPDSPVVVGAQNVHWEDAGAWTGEVSVPQVADAGAMLVEIGHSERREHFGETDRTVNRKVRATLRHGLTALFCVGESAEVRAAGGARQHVLSQVAAALDRVPAGSRVLLAYEPVWAIGEQGREPAVDEIAEVTRALDAEYGAVVTALLYGGSVNPGNARDLLHTPGVTGLFVGRSAWNVNGYLDLLRIAADVAHKAGQVPATTVPH</sequence>
<keyword evidence="3" id="KW-0324">Glycolysis</keyword>
<dbReference type="Gene3D" id="3.20.20.70">
    <property type="entry name" value="Aldolase class I"/>
    <property type="match status" value="1"/>
</dbReference>
<dbReference type="PANTHER" id="PTHR21139:SF42">
    <property type="entry name" value="TRIOSEPHOSPHATE ISOMERASE"/>
    <property type="match status" value="1"/>
</dbReference>
<gene>
    <name evidence="4" type="ORF">DKT69_25830</name>
</gene>
<dbReference type="Proteomes" id="UP000246050">
    <property type="component" value="Unassembled WGS sequence"/>
</dbReference>
<dbReference type="UniPathway" id="UPA00138"/>
<comment type="pathway">
    <text evidence="3">Carbohydrate degradation; glycolysis; D-glyceraldehyde 3-phosphate from glycerone phosphate: step 1/1.</text>
</comment>